<reference evidence="3" key="1">
    <citation type="submission" date="2016-10" db="EMBL/GenBank/DDBJ databases">
        <title>Frankia sp. NRRL B-16386 Genome sequencing.</title>
        <authorList>
            <person name="Ghodhbane-Gtari F."/>
            <person name="Swanson E."/>
            <person name="Gueddou A."/>
            <person name="Hezbri K."/>
            <person name="Ktari K."/>
            <person name="Nouioui I."/>
            <person name="Morris K."/>
            <person name="Simpson S."/>
            <person name="Abebe-Akele F."/>
            <person name="Thomas K."/>
            <person name="Gtari M."/>
            <person name="Tisa L.S."/>
        </authorList>
    </citation>
    <scope>NUCLEOTIDE SEQUENCE [LARGE SCALE GENOMIC DNA]</scope>
    <source>
        <strain evidence="3">NRRL B-16386</strain>
    </source>
</reference>
<dbReference type="Proteomes" id="UP000188929">
    <property type="component" value="Unassembled WGS sequence"/>
</dbReference>
<name>A0A1V2I8B1_9ACTN</name>
<sequence>MLAGPGDRVVASRHVEQPPGSPAAAAAVDELIGDVASWPVRAVGSVLVIEPREDLELARETLAVLADLGTLGGLVPPKAGGFEPVHSAHPSR</sequence>
<accession>A0A1V2I8B1</accession>
<keyword evidence="3" id="KW-1185">Reference proteome</keyword>
<evidence type="ECO:0000313" key="3">
    <source>
        <dbReference type="Proteomes" id="UP000188929"/>
    </source>
</evidence>
<evidence type="ECO:0000256" key="1">
    <source>
        <dbReference type="SAM" id="MobiDB-lite"/>
    </source>
</evidence>
<protein>
    <submittedName>
        <fullName evidence="2">Uncharacterized protein</fullName>
    </submittedName>
</protein>
<comment type="caution">
    <text evidence="2">The sequence shown here is derived from an EMBL/GenBank/DDBJ whole genome shotgun (WGS) entry which is preliminary data.</text>
</comment>
<gene>
    <name evidence="2" type="ORF">BL253_21435</name>
</gene>
<feature type="region of interest" description="Disordered" evidence="1">
    <location>
        <begin position="1"/>
        <end position="22"/>
    </location>
</feature>
<evidence type="ECO:0000313" key="2">
    <source>
        <dbReference type="EMBL" id="ONH27795.1"/>
    </source>
</evidence>
<proteinExistence type="predicted"/>
<dbReference type="EMBL" id="MOMC01000044">
    <property type="protein sequence ID" value="ONH27795.1"/>
    <property type="molecule type" value="Genomic_DNA"/>
</dbReference>
<dbReference type="RefSeq" id="WP_076818962.1">
    <property type="nucleotide sequence ID" value="NZ_MOMC01000044.1"/>
</dbReference>
<dbReference type="AlphaFoldDB" id="A0A1V2I8B1"/>
<organism evidence="2 3">
    <name type="scientific">Pseudofrankia asymbiotica</name>
    <dbReference type="NCBI Taxonomy" id="1834516"/>
    <lineage>
        <taxon>Bacteria</taxon>
        <taxon>Bacillati</taxon>
        <taxon>Actinomycetota</taxon>
        <taxon>Actinomycetes</taxon>
        <taxon>Frankiales</taxon>
        <taxon>Frankiaceae</taxon>
        <taxon>Pseudofrankia</taxon>
    </lineage>
</organism>